<reference evidence="5" key="1">
    <citation type="journal article" date="2014" name="BMC Genomics">
        <title>Characterizing the developmental transcriptome of the oriental fruit fly, Bactrocera dorsalis (Diptera: Tephritidae) through comparative genomic analysis with Drosophila melanogaster utilizing modENCODE datasets.</title>
        <authorList>
            <person name="Geib S.M."/>
            <person name="Calla B."/>
            <person name="Hall B."/>
            <person name="Hou S."/>
            <person name="Manoukis N.C."/>
        </authorList>
    </citation>
    <scope>NUCLEOTIDE SEQUENCE</scope>
    <source>
        <strain evidence="5">Punador</strain>
    </source>
</reference>
<dbReference type="OrthoDB" id="4726at2759"/>
<name>A0A034WIE2_BACDO</name>
<accession>A0A034WIE2</accession>
<protein>
    <submittedName>
        <fullName evidence="5">Protein painting of fourth</fullName>
    </submittedName>
</protein>
<dbReference type="AlphaFoldDB" id="A0A034WIE2"/>
<feature type="compositionally biased region" description="Polar residues" evidence="3">
    <location>
        <begin position="12"/>
        <end position="21"/>
    </location>
</feature>
<dbReference type="GO" id="GO:0003723">
    <property type="term" value="F:RNA binding"/>
    <property type="evidence" value="ECO:0007669"/>
    <property type="project" value="UniProtKB-UniRule"/>
</dbReference>
<evidence type="ECO:0000313" key="5">
    <source>
        <dbReference type="EMBL" id="JAC54449.1"/>
    </source>
</evidence>
<keyword evidence="1 2" id="KW-0694">RNA-binding</keyword>
<dbReference type="PROSITE" id="PS50102">
    <property type="entry name" value="RRM"/>
    <property type="match status" value="1"/>
</dbReference>
<organism evidence="5">
    <name type="scientific">Bactrocera dorsalis</name>
    <name type="common">Oriental fruit fly</name>
    <name type="synonym">Dacus dorsalis</name>
    <dbReference type="NCBI Taxonomy" id="27457"/>
    <lineage>
        <taxon>Eukaryota</taxon>
        <taxon>Metazoa</taxon>
        <taxon>Ecdysozoa</taxon>
        <taxon>Arthropoda</taxon>
        <taxon>Hexapoda</taxon>
        <taxon>Insecta</taxon>
        <taxon>Pterygota</taxon>
        <taxon>Neoptera</taxon>
        <taxon>Endopterygota</taxon>
        <taxon>Diptera</taxon>
        <taxon>Brachycera</taxon>
        <taxon>Muscomorpha</taxon>
        <taxon>Tephritoidea</taxon>
        <taxon>Tephritidae</taxon>
        <taxon>Bactrocera</taxon>
        <taxon>Bactrocera</taxon>
    </lineage>
</organism>
<evidence type="ECO:0000256" key="3">
    <source>
        <dbReference type="SAM" id="MobiDB-lite"/>
    </source>
</evidence>
<dbReference type="EMBL" id="GAKP01004503">
    <property type="protein sequence ID" value="JAC54449.1"/>
    <property type="molecule type" value="Transcribed_RNA"/>
</dbReference>
<sequence>MKPKRKRYNVRRSYSSFPTPNRYQNRQQSCQTQSYQQQNHLYNSGTPHNSAPIALAYAPQITPNFYNNGNNWPFQPPRHLSAPSFGQQSSYHFGQQNNSSQINTASLRHNVVSSTTQFSVPPHPYQFNCPTNYQQVSNASRTQTNTKVNVPKRKWIRDDAIRALDIEEELCKRNTSAPYLVIRFPDIPLDSELVKGFSGQIEAVHFQKNSAPRFCFVRLKENADAGKVIEDISKIPFGQGHLSAELRFDPTKPPTASKPEQVDPYTLYVGNLPLSITVETIKRQFPGALRYDLAFKSKTKPIRYAFIRFESVEKSIEAFKHGINLQIEGRSLVLRFRRAKFNYSTENVSLEKDQTSNKSTPMVADLTDKNDCIITNNLKPIQSNFTSDDKVLVKAEYLEECIKEEQYDSEYSYEDECSSTFCGNGDDSEFPAIKIEMDDFHETHNSNCTSSLPCVSDDGVELGQRISRGHLCDSGHRISEVSSTMTLQNLDENVDQVKMQIINTKMNAVEPERSMPSIVSISEKKYIENLYEQLNTSKVFKKEVRSDFDDLDAMLKEID</sequence>
<dbReference type="SMART" id="SM00360">
    <property type="entry name" value="RRM"/>
    <property type="match status" value="1"/>
</dbReference>
<evidence type="ECO:0000256" key="2">
    <source>
        <dbReference type="PROSITE-ProRule" id="PRU00176"/>
    </source>
</evidence>
<evidence type="ECO:0000259" key="4">
    <source>
        <dbReference type="PROSITE" id="PS50102"/>
    </source>
</evidence>
<proteinExistence type="predicted"/>
<gene>
    <name evidence="5" type="primary">POF</name>
</gene>
<feature type="domain" description="RRM" evidence="4">
    <location>
        <begin position="265"/>
        <end position="339"/>
    </location>
</feature>
<feature type="region of interest" description="Disordered" evidence="3">
    <location>
        <begin position="77"/>
        <end position="98"/>
    </location>
</feature>
<dbReference type="InterPro" id="IPR012677">
    <property type="entry name" value="Nucleotide-bd_a/b_plait_sf"/>
</dbReference>
<dbReference type="InterPro" id="IPR035979">
    <property type="entry name" value="RBD_domain_sf"/>
</dbReference>
<evidence type="ECO:0000256" key="1">
    <source>
        <dbReference type="ARBA" id="ARBA00022884"/>
    </source>
</evidence>
<feature type="compositionally biased region" description="Basic residues" evidence="3">
    <location>
        <begin position="1"/>
        <end position="10"/>
    </location>
</feature>
<feature type="region of interest" description="Disordered" evidence="3">
    <location>
        <begin position="1"/>
        <end position="26"/>
    </location>
</feature>
<dbReference type="Gene3D" id="3.30.70.330">
    <property type="match status" value="1"/>
</dbReference>
<feature type="compositionally biased region" description="Polar residues" evidence="3">
    <location>
        <begin position="84"/>
        <end position="98"/>
    </location>
</feature>
<dbReference type="SUPFAM" id="SSF54928">
    <property type="entry name" value="RNA-binding domain, RBD"/>
    <property type="match status" value="1"/>
</dbReference>
<dbReference type="InterPro" id="IPR000504">
    <property type="entry name" value="RRM_dom"/>
</dbReference>